<gene>
    <name evidence="2" type="ORF">D7316_05391</name>
</gene>
<feature type="region of interest" description="Disordered" evidence="1">
    <location>
        <begin position="323"/>
        <end position="350"/>
    </location>
</feature>
<dbReference type="RefSeq" id="WP_124710925.1">
    <property type="nucleotide sequence ID" value="NZ_CP033972.1"/>
</dbReference>
<organism evidence="2 3">
    <name type="scientific">Gordonia insulae</name>
    <dbReference type="NCBI Taxonomy" id="2420509"/>
    <lineage>
        <taxon>Bacteria</taxon>
        <taxon>Bacillati</taxon>
        <taxon>Actinomycetota</taxon>
        <taxon>Actinomycetes</taxon>
        <taxon>Mycobacteriales</taxon>
        <taxon>Gordoniaceae</taxon>
        <taxon>Gordonia</taxon>
    </lineage>
</organism>
<evidence type="ECO:0000256" key="1">
    <source>
        <dbReference type="SAM" id="MobiDB-lite"/>
    </source>
</evidence>
<dbReference type="KEGG" id="gom:D7316_05391"/>
<reference evidence="2 3" key="1">
    <citation type="submission" date="2018-11" db="EMBL/GenBank/DDBJ databases">
        <title>Gordonia insulae sp. nov., isolated from an island soil.</title>
        <authorList>
            <person name="Kim Y.S."/>
            <person name="Kim S.B."/>
        </authorList>
    </citation>
    <scope>NUCLEOTIDE SEQUENCE [LARGE SCALE GENOMIC DNA]</scope>
    <source>
        <strain evidence="2 3">MMS17-SY073</strain>
    </source>
</reference>
<protein>
    <recommendedName>
        <fullName evidence="4">SIS domain-containing protein</fullName>
    </recommendedName>
</protein>
<sequence>MRTGAPDLDDVEELIAADVDGLLPSVALAGAQVRSIAEAQREGVLEPLTQLRPRSVVIVCGSTGSAMSAAQLVIAAISSRIDVPIVFAPALPGWIGPLDVVVLAGDDAGDMALADAAARSLRRRAEVVVAAPIEGPLRDALGGSGIDLSPRVRVDPRFRFPGFVAALLAVFVSLAQVRLTGNVPEVGDLADALDEEAVANHPGNESFHNRAKLLAARLDGRAAVWVGDTVGTTVIAGQAARSLVAVAGEISAVAEIGDVVRMVGEWSARTGSTPSDAIFYDPEIDGPAPEDPPRIFLATTPTREWYVRRRFDGLGDLDVLTGAATGDAGDPDGRIAPPGTHTREDLSGDSPNDLQSLMSLILRIEMAAVYLRLIRTRT</sequence>
<name>A0A3G8JX26_9ACTN</name>
<dbReference type="OrthoDB" id="4772742at2"/>
<dbReference type="AlphaFoldDB" id="A0A3G8JX26"/>
<evidence type="ECO:0000313" key="3">
    <source>
        <dbReference type="Proteomes" id="UP000271469"/>
    </source>
</evidence>
<dbReference type="SUPFAM" id="SSF53697">
    <property type="entry name" value="SIS domain"/>
    <property type="match status" value="1"/>
</dbReference>
<accession>A0A3G8JX26</accession>
<dbReference type="InterPro" id="IPR046348">
    <property type="entry name" value="SIS_dom_sf"/>
</dbReference>
<evidence type="ECO:0000313" key="2">
    <source>
        <dbReference type="EMBL" id="AZG48770.1"/>
    </source>
</evidence>
<dbReference type="GO" id="GO:1901135">
    <property type="term" value="P:carbohydrate derivative metabolic process"/>
    <property type="evidence" value="ECO:0007669"/>
    <property type="project" value="InterPro"/>
</dbReference>
<proteinExistence type="predicted"/>
<dbReference type="EMBL" id="CP033972">
    <property type="protein sequence ID" value="AZG48770.1"/>
    <property type="molecule type" value="Genomic_DNA"/>
</dbReference>
<dbReference type="GO" id="GO:0097367">
    <property type="term" value="F:carbohydrate derivative binding"/>
    <property type="evidence" value="ECO:0007669"/>
    <property type="project" value="InterPro"/>
</dbReference>
<evidence type="ECO:0008006" key="4">
    <source>
        <dbReference type="Google" id="ProtNLM"/>
    </source>
</evidence>
<dbReference type="Proteomes" id="UP000271469">
    <property type="component" value="Chromosome"/>
</dbReference>
<keyword evidence="3" id="KW-1185">Reference proteome</keyword>